<dbReference type="Proteomes" id="UP000078540">
    <property type="component" value="Unassembled WGS sequence"/>
</dbReference>
<accession>A0A195BAM3</accession>
<gene>
    <name evidence="1" type="ORF">ALC53_08353</name>
</gene>
<keyword evidence="2" id="KW-1185">Reference proteome</keyword>
<evidence type="ECO:0000313" key="1">
    <source>
        <dbReference type="EMBL" id="KYM81282.1"/>
    </source>
</evidence>
<name>A0A195BAM3_9HYME</name>
<protein>
    <submittedName>
        <fullName evidence="1">Uncharacterized protein</fullName>
    </submittedName>
</protein>
<dbReference type="EMBL" id="KQ976540">
    <property type="protein sequence ID" value="KYM81282.1"/>
    <property type="molecule type" value="Genomic_DNA"/>
</dbReference>
<reference evidence="1 2" key="1">
    <citation type="submission" date="2015-09" db="EMBL/GenBank/DDBJ databases">
        <title>Atta colombica WGS genome.</title>
        <authorList>
            <person name="Nygaard S."/>
            <person name="Hu H."/>
            <person name="Boomsma J."/>
            <person name="Zhang G."/>
        </authorList>
    </citation>
    <scope>NUCLEOTIDE SEQUENCE [LARGE SCALE GENOMIC DNA]</scope>
    <source>
        <strain evidence="1">Treedump-2</strain>
        <tissue evidence="1">Whole body</tissue>
    </source>
</reference>
<proteinExistence type="predicted"/>
<evidence type="ECO:0000313" key="2">
    <source>
        <dbReference type="Proteomes" id="UP000078540"/>
    </source>
</evidence>
<dbReference type="AlphaFoldDB" id="A0A195BAM3"/>
<organism evidence="1 2">
    <name type="scientific">Atta colombica</name>
    <dbReference type="NCBI Taxonomy" id="520822"/>
    <lineage>
        <taxon>Eukaryota</taxon>
        <taxon>Metazoa</taxon>
        <taxon>Ecdysozoa</taxon>
        <taxon>Arthropoda</taxon>
        <taxon>Hexapoda</taxon>
        <taxon>Insecta</taxon>
        <taxon>Pterygota</taxon>
        <taxon>Neoptera</taxon>
        <taxon>Endopterygota</taxon>
        <taxon>Hymenoptera</taxon>
        <taxon>Apocrita</taxon>
        <taxon>Aculeata</taxon>
        <taxon>Formicoidea</taxon>
        <taxon>Formicidae</taxon>
        <taxon>Myrmicinae</taxon>
        <taxon>Atta</taxon>
    </lineage>
</organism>
<sequence>MVSHECALSANFASVTFPTFDRANPREIPRVHVDVYTRSGVHNSGFSVALGRLSLRIVVPRVARDTAWPAVQRDLWTSIWGLCVTYLTDHNYILLLEPYLRYGSSFLLPSFLPSFHPSTRIARTARPFSLYLR</sequence>